<dbReference type="EMBL" id="JAAAIN010000249">
    <property type="protein sequence ID" value="KAG0317332.1"/>
    <property type="molecule type" value="Genomic_DNA"/>
</dbReference>
<accession>A0A9P6RCT2</accession>
<dbReference type="Proteomes" id="UP000823405">
    <property type="component" value="Unassembled WGS sequence"/>
</dbReference>
<comment type="caution">
    <text evidence="2">The sequence shown here is derived from an EMBL/GenBank/DDBJ whole genome shotgun (WGS) entry which is preliminary data.</text>
</comment>
<reference evidence="2" key="1">
    <citation type="journal article" date="2020" name="Fungal Divers.">
        <title>Resolving the Mortierellaceae phylogeny through synthesis of multi-gene phylogenetics and phylogenomics.</title>
        <authorList>
            <person name="Vandepol N."/>
            <person name="Liber J."/>
            <person name="Desiro A."/>
            <person name="Na H."/>
            <person name="Kennedy M."/>
            <person name="Barry K."/>
            <person name="Grigoriev I.V."/>
            <person name="Miller A.N."/>
            <person name="O'Donnell K."/>
            <person name="Stajich J.E."/>
            <person name="Bonito G."/>
        </authorList>
    </citation>
    <scope>NUCLEOTIDE SEQUENCE</scope>
    <source>
        <strain evidence="2">NVP60</strain>
    </source>
</reference>
<evidence type="ECO:0000313" key="2">
    <source>
        <dbReference type="EMBL" id="KAG0317332.1"/>
    </source>
</evidence>
<evidence type="ECO:0000256" key="1">
    <source>
        <dbReference type="SAM" id="MobiDB-lite"/>
    </source>
</evidence>
<dbReference type="OrthoDB" id="2449835at2759"/>
<protein>
    <submittedName>
        <fullName evidence="2">Uncharacterized protein</fullName>
    </submittedName>
</protein>
<proteinExistence type="predicted"/>
<organism evidence="2 3">
    <name type="scientific">Linnemannia gamsii</name>
    <dbReference type="NCBI Taxonomy" id="64522"/>
    <lineage>
        <taxon>Eukaryota</taxon>
        <taxon>Fungi</taxon>
        <taxon>Fungi incertae sedis</taxon>
        <taxon>Mucoromycota</taxon>
        <taxon>Mortierellomycotina</taxon>
        <taxon>Mortierellomycetes</taxon>
        <taxon>Mortierellales</taxon>
        <taxon>Mortierellaceae</taxon>
        <taxon>Linnemannia</taxon>
    </lineage>
</organism>
<evidence type="ECO:0000313" key="3">
    <source>
        <dbReference type="Proteomes" id="UP000823405"/>
    </source>
</evidence>
<gene>
    <name evidence="2" type="ORF">BGZ97_005540</name>
</gene>
<keyword evidence="3" id="KW-1185">Reference proteome</keyword>
<feature type="region of interest" description="Disordered" evidence="1">
    <location>
        <begin position="244"/>
        <end position="263"/>
    </location>
</feature>
<sequence>MLYHDYWKAWCAMERFEDGDKVIGAKLLAYMKDLIKKIELLARSHPNAQKGPSLDILWRHFYAIQELYLDQLDELSESEGTFDTALEKGAVEQKGRVENQDDKGRSSSFGLAQTLRVLWNENLKAKRTVMKVQLSAELEATRGMLRSQLITEAARTLMGEKISGELAVVVLVSMSDPVSAMIGEALTDVSGQLQAGFETALEAMSNTISEAIVSTQAPVDGVHLRMAEIEWSIRSLWSTMAAERVNPRQGPQEAIGARENQSR</sequence>
<name>A0A9P6RCT2_9FUNG</name>
<dbReference type="AlphaFoldDB" id="A0A9P6RCT2"/>